<dbReference type="InterPro" id="IPR000073">
    <property type="entry name" value="AB_hydrolase_1"/>
</dbReference>
<feature type="domain" description="AB hydrolase-1" evidence="2">
    <location>
        <begin position="15"/>
        <end position="120"/>
    </location>
</feature>
<proteinExistence type="predicted"/>
<dbReference type="InterPro" id="IPR029058">
    <property type="entry name" value="AB_hydrolase_fold"/>
</dbReference>
<dbReference type="PANTHER" id="PTHR43798">
    <property type="entry name" value="MONOACYLGLYCEROL LIPASE"/>
    <property type="match status" value="1"/>
</dbReference>
<dbReference type="InterPro" id="IPR050266">
    <property type="entry name" value="AB_hydrolase_sf"/>
</dbReference>
<keyword evidence="1 3" id="KW-0378">Hydrolase</keyword>
<organism evidence="3 4">
    <name type="scientific">Lawsonibacter faecis</name>
    <dbReference type="NCBI Taxonomy" id="2763052"/>
    <lineage>
        <taxon>Bacteria</taxon>
        <taxon>Bacillati</taxon>
        <taxon>Bacillota</taxon>
        <taxon>Clostridia</taxon>
        <taxon>Eubacteriales</taxon>
        <taxon>Oscillospiraceae</taxon>
        <taxon>Lawsonibacter</taxon>
    </lineage>
</organism>
<dbReference type="SUPFAM" id="SSF53474">
    <property type="entry name" value="alpha/beta-Hydrolases"/>
    <property type="match status" value="1"/>
</dbReference>
<comment type="caution">
    <text evidence="3">The sequence shown here is derived from an EMBL/GenBank/DDBJ whole genome shotgun (WGS) entry which is preliminary data.</text>
</comment>
<dbReference type="PRINTS" id="PR00111">
    <property type="entry name" value="ABHYDROLASE"/>
</dbReference>
<dbReference type="RefSeq" id="WP_186919068.1">
    <property type="nucleotide sequence ID" value="NZ_JACOPQ010000006.1"/>
</dbReference>
<dbReference type="GO" id="GO:0016787">
    <property type="term" value="F:hydrolase activity"/>
    <property type="evidence" value="ECO:0007669"/>
    <property type="project" value="UniProtKB-KW"/>
</dbReference>
<reference evidence="3" key="1">
    <citation type="submission" date="2020-08" db="EMBL/GenBank/DDBJ databases">
        <title>Genome public.</title>
        <authorList>
            <person name="Liu C."/>
            <person name="Sun Q."/>
        </authorList>
    </citation>
    <scope>NUCLEOTIDE SEQUENCE</scope>
    <source>
        <strain evidence="3">NSJ-52</strain>
    </source>
</reference>
<dbReference type="GO" id="GO:0016020">
    <property type="term" value="C:membrane"/>
    <property type="evidence" value="ECO:0007669"/>
    <property type="project" value="TreeGrafter"/>
</dbReference>
<dbReference type="PANTHER" id="PTHR43798:SF31">
    <property type="entry name" value="AB HYDROLASE SUPERFAMILY PROTEIN YCLE"/>
    <property type="match status" value="1"/>
</dbReference>
<evidence type="ECO:0000256" key="1">
    <source>
        <dbReference type="ARBA" id="ARBA00022801"/>
    </source>
</evidence>
<dbReference type="Proteomes" id="UP000607645">
    <property type="component" value="Unassembled WGS sequence"/>
</dbReference>
<dbReference type="EMBL" id="JACOPQ010000006">
    <property type="protein sequence ID" value="MBC5737118.1"/>
    <property type="molecule type" value="Genomic_DNA"/>
</dbReference>
<gene>
    <name evidence="3" type="ORF">H8S62_08865</name>
</gene>
<dbReference type="Pfam" id="PF00561">
    <property type="entry name" value="Abhydrolase_1"/>
    <property type="match status" value="1"/>
</dbReference>
<dbReference type="AlphaFoldDB" id="A0A8J6MGN6"/>
<dbReference type="Gene3D" id="3.40.50.1820">
    <property type="entry name" value="alpha/beta hydrolase"/>
    <property type="match status" value="1"/>
</dbReference>
<protein>
    <submittedName>
        <fullName evidence="3">Alpha/beta fold hydrolase</fullName>
    </submittedName>
</protein>
<evidence type="ECO:0000313" key="3">
    <source>
        <dbReference type="EMBL" id="MBC5737118.1"/>
    </source>
</evidence>
<accession>A0A8J6MGN6</accession>
<evidence type="ECO:0000259" key="2">
    <source>
        <dbReference type="Pfam" id="PF00561"/>
    </source>
</evidence>
<evidence type="ECO:0000313" key="4">
    <source>
        <dbReference type="Proteomes" id="UP000607645"/>
    </source>
</evidence>
<keyword evidence="4" id="KW-1185">Reference proteome</keyword>
<sequence>MDIRLHYTEQGAGEPLVLLHGNGESGNYFSHQMDYFSRFCRVIAVDTRGHGQSPRGDAPFTIRQFADDLLEFLDGLGIERVRLLGFSDGGNTALVFALRHPERVARLVLNGANLNAGGVKPSVQIPIALGYRMASLAARWSAAGRKNAEMLGLMVNDPNIDPEELAALHVRTLVIAGTRDMILRAHTRLLYESLPDAELVFVEGDHFVADKNPEAFNRAVEAFLRE</sequence>
<name>A0A8J6MGN6_9FIRM</name>